<gene>
    <name evidence="2" type="ORF">BSZ32_06460</name>
</gene>
<accession>A0A2S7U0T0</accession>
<keyword evidence="1" id="KW-0732">Signal</keyword>
<keyword evidence="3" id="KW-1185">Reference proteome</keyword>
<name>A0A2S7U0T0_9BACT</name>
<dbReference type="EMBL" id="MQWA01000001">
    <property type="protein sequence ID" value="PQJ28180.1"/>
    <property type="molecule type" value="Genomic_DNA"/>
</dbReference>
<feature type="signal peptide" evidence="1">
    <location>
        <begin position="1"/>
        <end position="26"/>
    </location>
</feature>
<dbReference type="Proteomes" id="UP000239907">
    <property type="component" value="Unassembled WGS sequence"/>
</dbReference>
<feature type="chain" id="PRO_5015714767" description="PhoD-like phosphatase metallophosphatase domain-containing protein" evidence="1">
    <location>
        <begin position="27"/>
        <end position="653"/>
    </location>
</feature>
<dbReference type="AlphaFoldDB" id="A0A2S7U0T0"/>
<dbReference type="SUPFAM" id="SSF56300">
    <property type="entry name" value="Metallo-dependent phosphatases"/>
    <property type="match status" value="1"/>
</dbReference>
<dbReference type="Gene3D" id="3.60.21.70">
    <property type="entry name" value="PhoD-like phosphatase"/>
    <property type="match status" value="1"/>
</dbReference>
<comment type="caution">
    <text evidence="2">The sequence shown here is derived from an EMBL/GenBank/DDBJ whole genome shotgun (WGS) entry which is preliminary data.</text>
</comment>
<reference evidence="2 3" key="1">
    <citation type="submission" date="2016-12" db="EMBL/GenBank/DDBJ databases">
        <title>Study of bacterial adaptation to deep sea.</title>
        <authorList>
            <person name="Song J."/>
            <person name="Yoshizawa S."/>
            <person name="Kogure K."/>
        </authorList>
    </citation>
    <scope>NUCLEOTIDE SEQUENCE [LARGE SCALE GENOMIC DNA]</scope>
    <source>
        <strain evidence="2 3">SAORIC-165</strain>
    </source>
</reference>
<dbReference type="InterPro" id="IPR038607">
    <property type="entry name" value="PhoD-like_sf"/>
</dbReference>
<dbReference type="OrthoDB" id="9761852at2"/>
<evidence type="ECO:0000256" key="1">
    <source>
        <dbReference type="SAM" id="SignalP"/>
    </source>
</evidence>
<dbReference type="RefSeq" id="WP_129589627.1">
    <property type="nucleotide sequence ID" value="NZ_MQWA01000001.1"/>
</dbReference>
<evidence type="ECO:0000313" key="2">
    <source>
        <dbReference type="EMBL" id="PQJ28180.1"/>
    </source>
</evidence>
<proteinExistence type="predicted"/>
<evidence type="ECO:0000313" key="3">
    <source>
        <dbReference type="Proteomes" id="UP000239907"/>
    </source>
</evidence>
<sequence length="653" mass="73170">MKQKSLRDIVLTLFVGSVLSSIFTHAAEDADLDPAYYNPAPFGSDTRWAKNSDNVAIGQWWKPVAGESKREKPMRDWFRSIPRSQAMAFALYTHDNGVLKITGQCFPLLPSEPKAVILELQQQGKWVEVDKQPVVYPGWSVHFRVENWNNTRDVAYRLRLGELSQFEGMVRKNPIEKDVLVVGSMSCNSPKDKERFTRIQFIKNLKKQDPDLLFFAGDQNYVHDEATFGWLQFGMQFKDLMKDRPTICIVDDHDIGHGNLWGEGGAKSTGKGGAADGGYMFPASFVKMVERQQTSNLPDPFDPTPVKQGIGVYYTELNVAGISFAILEDRKFKTGPLGTIPKMGPRPDHINDPAYDRNAVDLPGLKLLGDRQLKFLDHWVRDWEGDVMKVALSQTAFCGAVHMHGSGKSRLLADLDCNGWPQSGRNQALIRLRAARGTHLCGDQHLAVVVKHGIDGYRDGPMAFTSPALVNTIYGRWWWPENEKAGGGKPVKSPLPWVGDYEDGLGNKITMLAYANPEELDMNIIRKDSSRENRGDGYGLVRIHKKTGKIVFECWPRFADISRGDAAQYPGWPLEFNVSENDGREPVGYLKEVKLPVENAVVELTDSKSGELIYCHRVQGNSFKAPVFKKGSYTLKAGKDRPESVLVKNAKPE</sequence>
<evidence type="ECO:0008006" key="4">
    <source>
        <dbReference type="Google" id="ProtNLM"/>
    </source>
</evidence>
<protein>
    <recommendedName>
        <fullName evidence="4">PhoD-like phosphatase metallophosphatase domain-containing protein</fullName>
    </recommendedName>
</protein>
<dbReference type="InterPro" id="IPR029052">
    <property type="entry name" value="Metallo-depent_PP-like"/>
</dbReference>
<organism evidence="2 3">
    <name type="scientific">Rubritalea profundi</name>
    <dbReference type="NCBI Taxonomy" id="1658618"/>
    <lineage>
        <taxon>Bacteria</taxon>
        <taxon>Pseudomonadati</taxon>
        <taxon>Verrucomicrobiota</taxon>
        <taxon>Verrucomicrobiia</taxon>
        <taxon>Verrucomicrobiales</taxon>
        <taxon>Rubritaleaceae</taxon>
        <taxon>Rubritalea</taxon>
    </lineage>
</organism>